<feature type="transmembrane region" description="Helical" evidence="1">
    <location>
        <begin position="106"/>
        <end position="126"/>
    </location>
</feature>
<keyword evidence="1" id="KW-1133">Transmembrane helix</keyword>
<sequence length="205" mass="20906">MNPRHVDTTAEIDARVLEVQRRWRMLAGAAAIVAGAIGLLWPQSALRVVALLFGVYLIVVGISRITGSVSGATSRTSRAVQVILGGLVVVAGVLCLNNPFGSVTALAWLIGLGWVIDGVASIASVFRRPDGPGDVARGDAATRGRSTGLVVIGGVVSVIAGIVLVAVPYDAVRSLLIVGSVLLLVIGAVTLLVAFIRPASSPSAA</sequence>
<organism evidence="2 3">
    <name type="scientific">Glaciihabitans tibetensis</name>
    <dbReference type="NCBI Taxonomy" id="1266600"/>
    <lineage>
        <taxon>Bacteria</taxon>
        <taxon>Bacillati</taxon>
        <taxon>Actinomycetota</taxon>
        <taxon>Actinomycetes</taxon>
        <taxon>Micrococcales</taxon>
        <taxon>Microbacteriaceae</taxon>
        <taxon>Glaciihabitans</taxon>
    </lineage>
</organism>
<dbReference type="InterPro" id="IPR052712">
    <property type="entry name" value="Acid_resist_chaperone_HdeD"/>
</dbReference>
<feature type="transmembrane region" description="Helical" evidence="1">
    <location>
        <begin position="25"/>
        <end position="42"/>
    </location>
</feature>
<keyword evidence="1" id="KW-0812">Transmembrane</keyword>
<reference evidence="2 3" key="1">
    <citation type="submission" date="2018-03" db="EMBL/GenBank/DDBJ databases">
        <title>Genomic Encyclopedia of Type Strains, Phase III (KMG-III): the genomes of soil and plant-associated and newly described type strains.</title>
        <authorList>
            <person name="Whitman W."/>
        </authorList>
    </citation>
    <scope>NUCLEOTIDE SEQUENCE [LARGE SCALE GENOMIC DNA]</scope>
    <source>
        <strain evidence="2 3">CGMCC 1.12484</strain>
    </source>
</reference>
<keyword evidence="1" id="KW-0472">Membrane</keyword>
<keyword evidence="3" id="KW-1185">Reference proteome</keyword>
<dbReference type="Pfam" id="PF03729">
    <property type="entry name" value="DUF308"/>
    <property type="match status" value="2"/>
</dbReference>
<evidence type="ECO:0000256" key="1">
    <source>
        <dbReference type="SAM" id="Phobius"/>
    </source>
</evidence>
<proteinExistence type="predicted"/>
<dbReference type="Proteomes" id="UP000237983">
    <property type="component" value="Unassembled WGS sequence"/>
</dbReference>
<feature type="transmembrane region" description="Helical" evidence="1">
    <location>
        <begin position="79"/>
        <end position="100"/>
    </location>
</feature>
<dbReference type="OrthoDB" id="5020765at2"/>
<dbReference type="PANTHER" id="PTHR34989:SF1">
    <property type="entry name" value="PROTEIN HDED"/>
    <property type="match status" value="1"/>
</dbReference>
<feature type="transmembrane region" description="Helical" evidence="1">
    <location>
        <begin position="48"/>
        <end position="67"/>
    </location>
</feature>
<dbReference type="InterPro" id="IPR005325">
    <property type="entry name" value="DUF308_memb"/>
</dbReference>
<dbReference type="PANTHER" id="PTHR34989">
    <property type="entry name" value="PROTEIN HDED"/>
    <property type="match status" value="1"/>
</dbReference>
<name>A0A2T0VIF2_9MICO</name>
<feature type="transmembrane region" description="Helical" evidence="1">
    <location>
        <begin position="175"/>
        <end position="196"/>
    </location>
</feature>
<protein>
    <submittedName>
        <fullName evidence="2">Uncharacterized membrane protein HdeD (DUF308 family)</fullName>
    </submittedName>
</protein>
<dbReference type="AlphaFoldDB" id="A0A2T0VIF2"/>
<gene>
    <name evidence="2" type="ORF">B0I08_101138</name>
</gene>
<accession>A0A2T0VIF2</accession>
<evidence type="ECO:0000313" key="2">
    <source>
        <dbReference type="EMBL" id="PRY70016.1"/>
    </source>
</evidence>
<feature type="transmembrane region" description="Helical" evidence="1">
    <location>
        <begin position="147"/>
        <end position="169"/>
    </location>
</feature>
<dbReference type="GO" id="GO:0005886">
    <property type="term" value="C:plasma membrane"/>
    <property type="evidence" value="ECO:0007669"/>
    <property type="project" value="TreeGrafter"/>
</dbReference>
<dbReference type="RefSeq" id="WP_106208835.1">
    <property type="nucleotide sequence ID" value="NZ_PVTL01000001.1"/>
</dbReference>
<evidence type="ECO:0000313" key="3">
    <source>
        <dbReference type="Proteomes" id="UP000237983"/>
    </source>
</evidence>
<comment type="caution">
    <text evidence="2">The sequence shown here is derived from an EMBL/GenBank/DDBJ whole genome shotgun (WGS) entry which is preliminary data.</text>
</comment>
<dbReference type="EMBL" id="PVTL01000001">
    <property type="protein sequence ID" value="PRY70016.1"/>
    <property type="molecule type" value="Genomic_DNA"/>
</dbReference>